<accession>A0A7W8E9K8</accession>
<evidence type="ECO:0008006" key="4">
    <source>
        <dbReference type="Google" id="ProtNLM"/>
    </source>
</evidence>
<dbReference type="Proteomes" id="UP000584867">
    <property type="component" value="Unassembled WGS sequence"/>
</dbReference>
<evidence type="ECO:0000313" key="2">
    <source>
        <dbReference type="EMBL" id="MBB5064548.1"/>
    </source>
</evidence>
<dbReference type="EMBL" id="JACHIO010000011">
    <property type="protein sequence ID" value="MBB5064548.1"/>
    <property type="molecule type" value="Genomic_DNA"/>
</dbReference>
<feature type="region of interest" description="Disordered" evidence="1">
    <location>
        <begin position="603"/>
        <end position="625"/>
    </location>
</feature>
<proteinExistence type="predicted"/>
<protein>
    <recommendedName>
        <fullName evidence="4">Portal protein</fullName>
    </recommendedName>
</protein>
<name>A0A7W8E9K8_9BACT</name>
<dbReference type="RefSeq" id="WP_184256531.1">
    <property type="nucleotide sequence ID" value="NZ_JACHIO010000011.1"/>
</dbReference>
<comment type="caution">
    <text evidence="2">The sequence shown here is derived from an EMBL/GenBank/DDBJ whole genome shotgun (WGS) entry which is preliminary data.</text>
</comment>
<reference evidence="2 3" key="1">
    <citation type="submission" date="2020-08" db="EMBL/GenBank/DDBJ databases">
        <title>Genomic Encyclopedia of Type Strains, Phase IV (KMG-V): Genome sequencing to study the core and pangenomes of soil and plant-associated prokaryotes.</title>
        <authorList>
            <person name="Whitman W."/>
        </authorList>
    </citation>
    <scope>NUCLEOTIDE SEQUENCE [LARGE SCALE GENOMIC DNA]</scope>
    <source>
        <strain evidence="2 3">X5P3</strain>
    </source>
</reference>
<feature type="region of interest" description="Disordered" evidence="1">
    <location>
        <begin position="679"/>
        <end position="726"/>
    </location>
</feature>
<sequence>MSDEQEQDQLDQHLQSVLLSLVRKHTTRDSTARRVQVLDARTQRFFYRGLQYLAWDAKDQALVSINGLASVTEDADTAASYRQTFNIYQAYAKSFMAVFSQNSPNSRAEADDPMNPLDIAAAAEANKARRIIEKQNPPKALQIDAARLLWTDGMVVTYTRSVSDKDDKPGEKIDLFGVLETRFPMTAGTVAECGYAQINTEHDVAFLKSKFPEAASRITASDSGDEFDRISRLSVAQGMNQQQVNTGNSSAYLATFSRTWMRPWVFEELPDGEDKDALKEAFPRGCYVGFAGETYCESRDESMDDHLALCHALPGDGMHRPSLGKSMMSAQEAFNDMMNLAQETFEYGVPSTWVDQDAIDIDAITEQESKPKMYLPFERQNDASAESHFFQEAAAEPSPSMMSFMQDVQGPLCQFLTGQQPSLFGAEMDAQQTASGYSMARNQAMGVMGLNWLPYVQFWSTVIGQAVRAAAEVRSGTLSALVPSSGKRGQTETVSVDFDALREGKARWTPETDENFPDSYAEKVNKFSSFVQQFGSSAAGQAILQQPDNQAFAKNLLGLEDLVIPGADSRDKQLVEINELLAATPIPDIQGFAAAMQQWQGAAQQAQTTGQQASPPPAQQQFQSSSISVDADFDMHAVEFAEVQTFVNSPDGQKAKAQNPLGFANVRLHGLEHKKVMDAQQAEQQQQPDKKLPRETINFKDMPPAGQAQMAAQAGITLPLQQQQKA</sequence>
<feature type="compositionally biased region" description="Low complexity" evidence="1">
    <location>
        <begin position="702"/>
        <end position="715"/>
    </location>
</feature>
<organism evidence="2 3">
    <name type="scientific">Granulicella mallensis</name>
    <dbReference type="NCBI Taxonomy" id="940614"/>
    <lineage>
        <taxon>Bacteria</taxon>
        <taxon>Pseudomonadati</taxon>
        <taxon>Acidobacteriota</taxon>
        <taxon>Terriglobia</taxon>
        <taxon>Terriglobales</taxon>
        <taxon>Acidobacteriaceae</taxon>
        <taxon>Granulicella</taxon>
    </lineage>
</organism>
<gene>
    <name evidence="2" type="ORF">HDF15_002906</name>
</gene>
<dbReference type="AlphaFoldDB" id="A0A7W8E9K8"/>
<evidence type="ECO:0000256" key="1">
    <source>
        <dbReference type="SAM" id="MobiDB-lite"/>
    </source>
</evidence>
<feature type="compositionally biased region" description="Basic and acidic residues" evidence="1">
    <location>
        <begin position="688"/>
        <end position="698"/>
    </location>
</feature>
<evidence type="ECO:0000313" key="3">
    <source>
        <dbReference type="Proteomes" id="UP000584867"/>
    </source>
</evidence>